<protein>
    <recommendedName>
        <fullName evidence="1">Glutamine amidotransferase type-2 domain-containing protein</fullName>
    </recommendedName>
</protein>
<proteinExistence type="predicted"/>
<feature type="domain" description="Glutamine amidotransferase type-2" evidence="1">
    <location>
        <begin position="24"/>
        <end position="138"/>
    </location>
</feature>
<gene>
    <name evidence="2" type="ORF">COK38_25790</name>
</gene>
<dbReference type="InterPro" id="IPR017932">
    <property type="entry name" value="GATase_2_dom"/>
</dbReference>
<dbReference type="PROSITE" id="PS51278">
    <property type="entry name" value="GATASE_TYPE_2"/>
    <property type="match status" value="1"/>
</dbReference>
<feature type="non-terminal residue" evidence="2">
    <location>
        <position position="138"/>
    </location>
</feature>
<dbReference type="RefSeq" id="WP_141542433.1">
    <property type="nucleotide sequence ID" value="NZ_NVBO01000336.1"/>
</dbReference>
<comment type="caution">
    <text evidence="2">The sequence shown here is derived from an EMBL/GenBank/DDBJ whole genome shotgun (WGS) entry which is preliminary data.</text>
</comment>
<evidence type="ECO:0000313" key="2">
    <source>
        <dbReference type="EMBL" id="PFR87995.1"/>
    </source>
</evidence>
<dbReference type="Proteomes" id="UP000226357">
    <property type="component" value="Unassembled WGS sequence"/>
</dbReference>
<evidence type="ECO:0000259" key="1">
    <source>
        <dbReference type="PROSITE" id="PS51278"/>
    </source>
</evidence>
<sequence>MPNNTNKWTPSLFRNYANAEHDACGIVSVMEKQNVPTKANINLCVQSLVKMNHRAGFINGEGDGIGIHIDLPKALWKEKLKNSGYNPTIVDHPHFIVGHFFLNKKENPTLLKNSIRNTLNNKNFTVIFESDDVINSDA</sequence>
<dbReference type="InterPro" id="IPR029055">
    <property type="entry name" value="Ntn_hydrolases_N"/>
</dbReference>
<dbReference type="AlphaFoldDB" id="A0AA44TCG6"/>
<dbReference type="EMBL" id="NVBO01000336">
    <property type="protein sequence ID" value="PFR87995.1"/>
    <property type="molecule type" value="Genomic_DNA"/>
</dbReference>
<name>A0AA44TCG6_BACCE</name>
<reference evidence="2 3" key="1">
    <citation type="submission" date="2017-09" db="EMBL/GenBank/DDBJ databases">
        <title>Large-scale bioinformatics analysis of Bacillus genomes uncovers conserved roles of natural products in bacterial physiology.</title>
        <authorList>
            <consortium name="Agbiome Team Llc"/>
            <person name="Bleich R.M."/>
            <person name="Grubbs K.J."/>
            <person name="Santa Maria K.C."/>
            <person name="Allen S.E."/>
            <person name="Farag S."/>
            <person name="Shank E.A."/>
            <person name="Bowers A."/>
        </authorList>
    </citation>
    <scope>NUCLEOTIDE SEQUENCE [LARGE SCALE GENOMIC DNA]</scope>
    <source>
        <strain evidence="2 3">AFS067272</strain>
    </source>
</reference>
<evidence type="ECO:0000313" key="3">
    <source>
        <dbReference type="Proteomes" id="UP000226357"/>
    </source>
</evidence>
<dbReference type="Gene3D" id="3.60.20.10">
    <property type="entry name" value="Glutamine Phosphoribosylpyrophosphate, subunit 1, domain 1"/>
    <property type="match status" value="1"/>
</dbReference>
<accession>A0AA44TCG6</accession>
<dbReference type="Pfam" id="PF00310">
    <property type="entry name" value="GATase_2"/>
    <property type="match status" value="1"/>
</dbReference>
<organism evidence="2 3">
    <name type="scientific">Bacillus cereus</name>
    <dbReference type="NCBI Taxonomy" id="1396"/>
    <lineage>
        <taxon>Bacteria</taxon>
        <taxon>Bacillati</taxon>
        <taxon>Bacillota</taxon>
        <taxon>Bacilli</taxon>
        <taxon>Bacillales</taxon>
        <taxon>Bacillaceae</taxon>
        <taxon>Bacillus</taxon>
        <taxon>Bacillus cereus group</taxon>
    </lineage>
</organism>
<dbReference type="SUPFAM" id="SSF56235">
    <property type="entry name" value="N-terminal nucleophile aminohydrolases (Ntn hydrolases)"/>
    <property type="match status" value="1"/>
</dbReference>